<comment type="similarity">
    <text evidence="1">Belongs to the 4-hydroxybenzoyl-CoA thioesterase family.</text>
</comment>
<dbReference type="EMBL" id="VAUP01000028">
    <property type="protein sequence ID" value="TLX42414.1"/>
    <property type="molecule type" value="Genomic_DNA"/>
</dbReference>
<dbReference type="PANTHER" id="PTHR31793">
    <property type="entry name" value="4-HYDROXYBENZOYL-COA THIOESTERASE FAMILY MEMBER"/>
    <property type="match status" value="1"/>
</dbReference>
<evidence type="ECO:0000256" key="1">
    <source>
        <dbReference type="ARBA" id="ARBA00005953"/>
    </source>
</evidence>
<accession>A0A6C1KH06</accession>
<organism evidence="3 4">
    <name type="scientific">Xanthobacter autotrophicus</name>
    <dbReference type="NCBI Taxonomy" id="280"/>
    <lineage>
        <taxon>Bacteria</taxon>
        <taxon>Pseudomonadati</taxon>
        <taxon>Pseudomonadota</taxon>
        <taxon>Alphaproteobacteria</taxon>
        <taxon>Hyphomicrobiales</taxon>
        <taxon>Xanthobacteraceae</taxon>
        <taxon>Xanthobacter</taxon>
    </lineage>
</organism>
<dbReference type="CDD" id="cd00586">
    <property type="entry name" value="4HBT"/>
    <property type="match status" value="1"/>
</dbReference>
<dbReference type="SUPFAM" id="SSF54637">
    <property type="entry name" value="Thioesterase/thiol ester dehydrase-isomerase"/>
    <property type="match status" value="1"/>
</dbReference>
<dbReference type="Proteomes" id="UP000305131">
    <property type="component" value="Unassembled WGS sequence"/>
</dbReference>
<proteinExistence type="inferred from homology"/>
<reference evidence="3 4" key="1">
    <citation type="submission" date="2019-05" db="EMBL/GenBank/DDBJ databases">
        <authorList>
            <person name="Zhou X."/>
        </authorList>
    </citation>
    <scope>NUCLEOTIDE SEQUENCE [LARGE SCALE GENOMIC DNA]</scope>
    <source>
        <strain evidence="3 4">DSM 432</strain>
    </source>
</reference>
<dbReference type="InterPro" id="IPR050563">
    <property type="entry name" value="4-hydroxybenzoyl-CoA_TE"/>
</dbReference>
<dbReference type="OrthoDB" id="9799036at2"/>
<dbReference type="Gene3D" id="3.10.129.10">
    <property type="entry name" value="Hotdog Thioesterase"/>
    <property type="match status" value="1"/>
</dbReference>
<dbReference type="GO" id="GO:0047617">
    <property type="term" value="F:fatty acyl-CoA hydrolase activity"/>
    <property type="evidence" value="ECO:0007669"/>
    <property type="project" value="TreeGrafter"/>
</dbReference>
<keyword evidence="2" id="KW-0378">Hydrolase</keyword>
<dbReference type="InterPro" id="IPR029069">
    <property type="entry name" value="HotDog_dom_sf"/>
</dbReference>
<dbReference type="RefSeq" id="WP_138399781.1">
    <property type="nucleotide sequence ID" value="NZ_JBAFVI010000008.1"/>
</dbReference>
<name>A0A6C1KH06_XANAU</name>
<dbReference type="PANTHER" id="PTHR31793:SF27">
    <property type="entry name" value="NOVEL THIOESTERASE SUPERFAMILY DOMAIN AND SAPOSIN A-TYPE DOMAIN CONTAINING PROTEIN (0610012H03RIK)"/>
    <property type="match status" value="1"/>
</dbReference>
<protein>
    <submittedName>
        <fullName evidence="3">Acyl-CoA thioesterase</fullName>
    </submittedName>
</protein>
<dbReference type="GeneID" id="95774218"/>
<dbReference type="Pfam" id="PF13279">
    <property type="entry name" value="4HBT_2"/>
    <property type="match status" value="1"/>
</dbReference>
<evidence type="ECO:0000313" key="3">
    <source>
        <dbReference type="EMBL" id="TLX42414.1"/>
    </source>
</evidence>
<sequence>MSGQAGQGGGREEPVLIDGFTHVLPITTRWADVDVYGHVNNVVYYSYFDTVVNEQLVSAGLLDPQTSPIIGLVVETRCTYFRSLTYPAPVRAGMRVAKLGSSSVRYEIALFQGEDPRAAAQGHFVHVYVDRATQKPVPIPDPVRALLQTLVV</sequence>
<gene>
    <name evidence="3" type="ORF">FBQ73_12210</name>
</gene>
<comment type="caution">
    <text evidence="3">The sequence shown here is derived from an EMBL/GenBank/DDBJ whole genome shotgun (WGS) entry which is preliminary data.</text>
</comment>
<evidence type="ECO:0000256" key="2">
    <source>
        <dbReference type="ARBA" id="ARBA00022801"/>
    </source>
</evidence>
<evidence type="ECO:0000313" key="4">
    <source>
        <dbReference type="Proteomes" id="UP000305131"/>
    </source>
</evidence>
<dbReference type="AlphaFoldDB" id="A0A6C1KH06"/>